<proteinExistence type="predicted"/>
<dbReference type="RefSeq" id="XP_024339138.1">
    <property type="nucleotide sequence ID" value="XM_024485621.1"/>
</dbReference>
<dbReference type="AlphaFoldDB" id="A0A1X6N170"/>
<accession>A0A1X6N170</accession>
<dbReference type="OrthoDB" id="10456925at2759"/>
<feature type="compositionally biased region" description="Low complexity" evidence="1">
    <location>
        <begin position="142"/>
        <end position="153"/>
    </location>
</feature>
<evidence type="ECO:0000313" key="3">
    <source>
        <dbReference type="Proteomes" id="UP000194127"/>
    </source>
</evidence>
<dbReference type="Proteomes" id="UP000194127">
    <property type="component" value="Unassembled WGS sequence"/>
</dbReference>
<name>A0A1X6N170_9APHY</name>
<feature type="region of interest" description="Disordered" evidence="1">
    <location>
        <begin position="27"/>
        <end position="50"/>
    </location>
</feature>
<evidence type="ECO:0000313" key="2">
    <source>
        <dbReference type="EMBL" id="OSX62344.1"/>
    </source>
</evidence>
<sequence length="167" mass="17893">VAACQGLTHTFDSQDLVDVHLTDGPLTRSEGPNIHSAPIVTSHHDPHPDTPALSLPALASLKLSPIQVKQEEIPISLQTLHQSQSLKRVRVKKESRSPSFMVGLHRWTCSPPCQQSLTASTAVTTKRPLAHSLPPKSDRRTATTTASTPRPSSVPLAADNVLSSVPS</sequence>
<organism evidence="2 3">
    <name type="scientific">Postia placenta MAD-698-R-SB12</name>
    <dbReference type="NCBI Taxonomy" id="670580"/>
    <lineage>
        <taxon>Eukaryota</taxon>
        <taxon>Fungi</taxon>
        <taxon>Dikarya</taxon>
        <taxon>Basidiomycota</taxon>
        <taxon>Agaricomycotina</taxon>
        <taxon>Agaricomycetes</taxon>
        <taxon>Polyporales</taxon>
        <taxon>Adustoporiaceae</taxon>
        <taxon>Rhodonia</taxon>
    </lineage>
</organism>
<keyword evidence="3" id="KW-1185">Reference proteome</keyword>
<gene>
    <name evidence="2" type="ORF">POSPLADRAFT_1143815</name>
</gene>
<dbReference type="GeneID" id="36330570"/>
<feature type="non-terminal residue" evidence="2">
    <location>
        <position position="1"/>
    </location>
</feature>
<dbReference type="EMBL" id="KZ110597">
    <property type="protein sequence ID" value="OSX62344.1"/>
    <property type="molecule type" value="Genomic_DNA"/>
</dbReference>
<protein>
    <submittedName>
        <fullName evidence="2">Uncharacterized protein</fullName>
    </submittedName>
</protein>
<reference evidence="2 3" key="1">
    <citation type="submission" date="2017-04" db="EMBL/GenBank/DDBJ databases">
        <title>Genome Sequence of the Model Brown-Rot Fungus Postia placenta SB12.</title>
        <authorList>
            <consortium name="DOE Joint Genome Institute"/>
            <person name="Gaskell J."/>
            <person name="Kersten P."/>
            <person name="Larrondo L.F."/>
            <person name="Canessa P."/>
            <person name="Martinez D."/>
            <person name="Hibbett D."/>
            <person name="Schmoll M."/>
            <person name="Kubicek C.P."/>
            <person name="Martinez A.T."/>
            <person name="Yadav J."/>
            <person name="Master E."/>
            <person name="Magnuson J.K."/>
            <person name="James T."/>
            <person name="Yaver D."/>
            <person name="Berka R."/>
            <person name="Labutti K."/>
            <person name="Lipzen A."/>
            <person name="Aerts A."/>
            <person name="Barry K."/>
            <person name="Henrissat B."/>
            <person name="Blanchette R."/>
            <person name="Grigoriev I."/>
            <person name="Cullen D."/>
        </authorList>
    </citation>
    <scope>NUCLEOTIDE SEQUENCE [LARGE SCALE GENOMIC DNA]</scope>
    <source>
        <strain evidence="2 3">MAD-698-R-SB12</strain>
    </source>
</reference>
<evidence type="ECO:0000256" key="1">
    <source>
        <dbReference type="SAM" id="MobiDB-lite"/>
    </source>
</evidence>
<feature type="region of interest" description="Disordered" evidence="1">
    <location>
        <begin position="119"/>
        <end position="167"/>
    </location>
</feature>